<dbReference type="InterPro" id="IPR052042">
    <property type="entry name" value="Tail_sheath_structural"/>
</dbReference>
<feature type="domain" description="Tail sheath protein subtilisin-like" evidence="2">
    <location>
        <begin position="333"/>
        <end position="513"/>
    </location>
</feature>
<keyword evidence="5" id="KW-1185">Reference proteome</keyword>
<evidence type="ECO:0000259" key="2">
    <source>
        <dbReference type="Pfam" id="PF04984"/>
    </source>
</evidence>
<evidence type="ECO:0000313" key="4">
    <source>
        <dbReference type="EMBL" id="ADW19403.1"/>
    </source>
</evidence>
<comment type="similarity">
    <text evidence="1">Belongs to the myoviridae tail sheath protein family.</text>
</comment>
<dbReference type="InterPro" id="IPR035089">
    <property type="entry name" value="Phage_sheath_subtilisin"/>
</dbReference>
<dbReference type="EMBL" id="CP002364">
    <property type="protein sequence ID" value="ADW19403.1"/>
    <property type="molecule type" value="Genomic_DNA"/>
</dbReference>
<evidence type="ECO:0000313" key="5">
    <source>
        <dbReference type="Proteomes" id="UP000006365"/>
    </source>
</evidence>
<dbReference type="AlphaFoldDB" id="A0A7U3YQ73"/>
<dbReference type="Pfam" id="PF04984">
    <property type="entry name" value="Phage_sheath_1"/>
    <property type="match status" value="1"/>
</dbReference>
<reference evidence="4 5" key="1">
    <citation type="journal article" date="2011" name="Stand. Genomic Sci.">
        <title>Complete genome sequence of Desulfobulbus propionicus type strain (1pr3).</title>
        <authorList>
            <person name="Pagani I."/>
            <person name="Lapidus A."/>
            <person name="Nolan M."/>
            <person name="Lucas S."/>
            <person name="Hammon N."/>
            <person name="Deshpande S."/>
            <person name="Cheng J.F."/>
            <person name="Chertkov O."/>
            <person name="Davenport K."/>
            <person name="Tapia R."/>
            <person name="Han C."/>
            <person name="Goodwin L."/>
            <person name="Pitluck S."/>
            <person name="Liolios K."/>
            <person name="Mavromatis K."/>
            <person name="Ivanova N."/>
            <person name="Mikhailova N."/>
            <person name="Pati A."/>
            <person name="Chen A."/>
            <person name="Palaniappan K."/>
            <person name="Land M."/>
            <person name="Hauser L."/>
            <person name="Chang Y.J."/>
            <person name="Jeffries C.D."/>
            <person name="Detter J.C."/>
            <person name="Brambilla E."/>
            <person name="Kannan K.P."/>
            <person name="Djao O.D."/>
            <person name="Rohde M."/>
            <person name="Pukall R."/>
            <person name="Spring S."/>
            <person name="Goker M."/>
            <person name="Sikorski J."/>
            <person name="Woyke T."/>
            <person name="Bristow J."/>
            <person name="Eisen J.A."/>
            <person name="Markowitz V."/>
            <person name="Hugenholtz P."/>
            <person name="Kyrpides N.C."/>
            <person name="Klenk H.P."/>
        </authorList>
    </citation>
    <scope>NUCLEOTIDE SEQUENCE [LARGE SCALE GENOMIC DNA]</scope>
    <source>
        <strain evidence="5">ATCC 33891 / DSM 2032 / 1pr3</strain>
    </source>
</reference>
<dbReference type="InterPro" id="IPR020287">
    <property type="entry name" value="Tail_sheath_C"/>
</dbReference>
<dbReference type="Proteomes" id="UP000006365">
    <property type="component" value="Chromosome"/>
</dbReference>
<evidence type="ECO:0000259" key="3">
    <source>
        <dbReference type="Pfam" id="PF17482"/>
    </source>
</evidence>
<proteinExistence type="inferred from homology"/>
<protein>
    <submittedName>
        <fullName evidence="4">Phage tail sheath protein</fullName>
    </submittedName>
</protein>
<evidence type="ECO:0000256" key="1">
    <source>
        <dbReference type="ARBA" id="ARBA00008005"/>
    </source>
</evidence>
<dbReference type="PANTHER" id="PTHR35861:SF1">
    <property type="entry name" value="PHAGE TAIL SHEATH PROTEIN"/>
    <property type="match status" value="1"/>
</dbReference>
<organism evidence="4 5">
    <name type="scientific">Desulfobulbus propionicus (strain ATCC 33891 / DSM 2032 / VKM B-1956 / 1pr3)</name>
    <dbReference type="NCBI Taxonomy" id="577650"/>
    <lineage>
        <taxon>Bacteria</taxon>
        <taxon>Pseudomonadati</taxon>
        <taxon>Thermodesulfobacteriota</taxon>
        <taxon>Desulfobulbia</taxon>
        <taxon>Desulfobulbales</taxon>
        <taxon>Desulfobulbaceae</taxon>
        <taxon>Desulfobulbus</taxon>
    </lineage>
</organism>
<sequence length="629" mass="66329">MATYLHPGVYIEEIPSGAKPIEGVSTSVAALIGYATAGPIGEPTLVHSWDEYKAGFGEIQSDTDHLGLAAFYFFLNGGRDAYIGRLAKDAKASTLPADTMVGRGAAASDNVLVISAKSSGKAGDRLSVNALADADGYHFNLLVRQDGEVVEAFTGLSMDDSDPAYVLAMVGGNSKYITVALPAGLSSLYKKATSVSGDLTGLAWAGIVEGMTLTLNIDNLGAKTITLGPAPGGTYDGTEVAAEIQQQVLALGPNYVGFTCAFATNVLTLTSGKKSASSAVMVRPGALATALKLGKAAGGTEKHGTEDVVPASMGTVATPTFQALTGGDDGAKPGLDDYTDFFAKLKKVRDVNIVLLPGQYMPKDGTGNPVVNAALSHCESMGSRMLLIDPPPGHELDQGATVNALSLPTSTYSVLYYPWIKVSNPFYNRDTNPTAPTTLSVAPSSFAAGIWARTDGIRGVWKAPAGVEASVRGVAALEYVVEDGDQDQLNPEGVNCLRKMPGYGHVVWGTRTLSTRANPEWRYVPVRRTALYIESSIYNGIQWAVFEPNDHRLWSSLRANIGAFMDGMFRAGAFQGQKASDAYFVRCGLGDTMTQDDIDRGQVIAVVGFAPLKPAEFVIVRIQQKVGQS</sequence>
<dbReference type="Pfam" id="PF17482">
    <property type="entry name" value="Phage_sheath_1C"/>
    <property type="match status" value="1"/>
</dbReference>
<dbReference type="PANTHER" id="PTHR35861">
    <property type="match status" value="1"/>
</dbReference>
<dbReference type="KEGG" id="dpr:Despr_3276"/>
<accession>A0A7U3YQ73</accession>
<dbReference type="Gene3D" id="3.40.50.11780">
    <property type="match status" value="2"/>
</dbReference>
<feature type="domain" description="Tail sheath protein C-terminal" evidence="3">
    <location>
        <begin position="517"/>
        <end position="624"/>
    </location>
</feature>
<name>A0A7U3YQ73_DESPD</name>
<gene>
    <name evidence="4" type="ordered locus">Despr_3276</name>
</gene>
<dbReference type="RefSeq" id="WP_015725927.1">
    <property type="nucleotide sequence ID" value="NC_014972.1"/>
</dbReference>